<dbReference type="PANTHER" id="PTHR22950:SF244">
    <property type="entry name" value="NEUTRAL AMINO ACID TRANSPORTER 9"/>
    <property type="match status" value="1"/>
</dbReference>
<proteinExistence type="inferred from homology"/>
<dbReference type="PANTHER" id="PTHR22950">
    <property type="entry name" value="AMINO ACID TRANSPORTER"/>
    <property type="match status" value="1"/>
</dbReference>
<dbReference type="OMA" id="PWAFTES"/>
<evidence type="ECO:0000256" key="1">
    <source>
        <dbReference type="ARBA" id="ARBA00004107"/>
    </source>
</evidence>
<keyword evidence="5" id="KW-0479">Metal-binding</keyword>
<evidence type="ECO:0000259" key="17">
    <source>
        <dbReference type="Pfam" id="PF01490"/>
    </source>
</evidence>
<dbReference type="Proteomes" id="UP000039865">
    <property type="component" value="Unassembled WGS sequence"/>
</dbReference>
<evidence type="ECO:0000256" key="6">
    <source>
        <dbReference type="ARBA" id="ARBA00022753"/>
    </source>
</evidence>
<feature type="transmembrane region" description="Helical" evidence="16">
    <location>
        <begin position="408"/>
        <end position="432"/>
    </location>
</feature>
<keyword evidence="19" id="KW-1185">Reference proteome</keyword>
<dbReference type="GO" id="GO:0046872">
    <property type="term" value="F:metal ion binding"/>
    <property type="evidence" value="ECO:0007669"/>
    <property type="project" value="UniProtKB-KW"/>
</dbReference>
<evidence type="ECO:0000256" key="9">
    <source>
        <dbReference type="ARBA" id="ARBA00023053"/>
    </source>
</evidence>
<organism evidence="18 19">
    <name type="scientific">Stylonychia lemnae</name>
    <name type="common">Ciliate</name>
    <dbReference type="NCBI Taxonomy" id="5949"/>
    <lineage>
        <taxon>Eukaryota</taxon>
        <taxon>Sar</taxon>
        <taxon>Alveolata</taxon>
        <taxon>Ciliophora</taxon>
        <taxon>Intramacronucleata</taxon>
        <taxon>Spirotrichea</taxon>
        <taxon>Stichotrichia</taxon>
        <taxon>Sporadotrichida</taxon>
        <taxon>Oxytrichidae</taxon>
        <taxon>Stylonychinae</taxon>
        <taxon>Stylonychia</taxon>
    </lineage>
</organism>
<dbReference type="GO" id="GO:0031902">
    <property type="term" value="C:late endosome membrane"/>
    <property type="evidence" value="ECO:0007669"/>
    <property type="project" value="UniProtKB-SubCell"/>
</dbReference>
<comment type="subcellular location">
    <subcellularLocation>
        <location evidence="1">Late endosome membrane</location>
        <topology evidence="1">Multi-pass membrane protein</topology>
    </subcellularLocation>
    <subcellularLocation>
        <location evidence="2">Lysosome membrane</location>
        <topology evidence="2">Multi-pass membrane protein</topology>
    </subcellularLocation>
</comment>
<evidence type="ECO:0000256" key="8">
    <source>
        <dbReference type="ARBA" id="ARBA00022989"/>
    </source>
</evidence>
<accession>A0A077ZTG1</accession>
<feature type="transmembrane region" description="Helical" evidence="16">
    <location>
        <begin position="475"/>
        <end position="497"/>
    </location>
</feature>
<feature type="transmembrane region" description="Helical" evidence="16">
    <location>
        <begin position="266"/>
        <end position="289"/>
    </location>
</feature>
<dbReference type="InterPro" id="IPR013057">
    <property type="entry name" value="AA_transpt_TM"/>
</dbReference>
<evidence type="ECO:0000256" key="5">
    <source>
        <dbReference type="ARBA" id="ARBA00022723"/>
    </source>
</evidence>
<feature type="compositionally biased region" description="Polar residues" evidence="15">
    <location>
        <begin position="15"/>
        <end position="28"/>
    </location>
</feature>
<feature type="transmembrane region" description="Helical" evidence="16">
    <location>
        <begin position="571"/>
        <end position="590"/>
    </location>
</feature>
<keyword evidence="9" id="KW-0915">Sodium</keyword>
<feature type="transmembrane region" description="Helical" evidence="16">
    <location>
        <begin position="452"/>
        <end position="469"/>
    </location>
</feature>
<evidence type="ECO:0000256" key="13">
    <source>
        <dbReference type="ARBA" id="ARBA00023228"/>
    </source>
</evidence>
<dbReference type="OrthoDB" id="302047at2759"/>
<keyword evidence="3" id="KW-0813">Transport</keyword>
<dbReference type="GO" id="GO:0005765">
    <property type="term" value="C:lysosomal membrane"/>
    <property type="evidence" value="ECO:0007669"/>
    <property type="project" value="UniProtKB-SubCell"/>
</dbReference>
<feature type="transmembrane region" description="Helical" evidence="16">
    <location>
        <begin position="235"/>
        <end position="254"/>
    </location>
</feature>
<feature type="transmembrane region" description="Helical" evidence="16">
    <location>
        <begin position="183"/>
        <end position="215"/>
    </location>
</feature>
<keyword evidence="13" id="KW-0458">Lysosome</keyword>
<keyword evidence="12" id="KW-0325">Glycoprotein</keyword>
<evidence type="ECO:0000256" key="10">
    <source>
        <dbReference type="ARBA" id="ARBA00023136"/>
    </source>
</evidence>
<feature type="transmembrane region" description="Helical" evidence="16">
    <location>
        <begin position="321"/>
        <end position="342"/>
    </location>
</feature>
<keyword evidence="7" id="KW-0029">Amino-acid transport</keyword>
<dbReference type="GO" id="GO:0015179">
    <property type="term" value="F:L-amino acid transmembrane transporter activity"/>
    <property type="evidence" value="ECO:0007669"/>
    <property type="project" value="TreeGrafter"/>
</dbReference>
<evidence type="ECO:0000256" key="12">
    <source>
        <dbReference type="ARBA" id="ARBA00023180"/>
    </source>
</evidence>
<sequence length="594" mass="67796">MSQGDDGGDRHKSISGLTNTTDKVPYNVNATQDISSRDELLEEDQRQPYVASPYDTQYNRMKYYSALRTGFKQLDPKKQSFLKVPNHAVDPIGYYVNQLPRSHSTKLDGKQSSLTTIFTCWNTMIGSGIVALPWTFGQSGFLLGLIICIIGLIISYRTCILMIRAAGNDPEYFDTLYKYWGKWAYYCGFISTLLIMVAAVCAYFVILSQMLYFISLALIEWIFKHRLTVVTSADFSVFSLAYMALAVFVIEFIITLKKDLTIFIKLMSFGSIFIIALILFIIGFGFYALGTTHFDVIGPSTKTEFDPSTDTRQLRLFNTDFSPLAGLLGIGYFLHTVSLPIIKNNANQKNNERDVFIGYIMVGFSYISVGIMGSIGFSGKYFDNYYLQHLDKLQIDENCMNMFDQTDILAFFMRVALFCLLFCCFPLINHFLRSLVFQLVFRDQEISQKKFIIVNFINLFVPTMITIFYPKVGSILGKIGSIAGLLIVYILPVITYLKKYRTELEHPLLAKAIQNDMYEYRTTGQLDVKSPKIVVRRALVDSQTPNTKRKMLDDSSVIGAPVNLKPYYWECFTHSFIIIYGVLILILQFYNPFI</sequence>
<feature type="domain" description="Amino acid transporter transmembrane" evidence="17">
    <location>
        <begin position="110"/>
        <end position="504"/>
    </location>
</feature>
<protein>
    <recommendedName>
        <fullName evidence="17">Amino acid transporter transmembrane domain-containing protein</fullName>
    </recommendedName>
</protein>
<dbReference type="EMBL" id="CCKQ01002104">
    <property type="protein sequence ID" value="CDW73198.1"/>
    <property type="molecule type" value="Genomic_DNA"/>
</dbReference>
<feature type="region of interest" description="Disordered" evidence="15">
    <location>
        <begin position="1"/>
        <end position="28"/>
    </location>
</feature>
<dbReference type="AlphaFoldDB" id="A0A077ZTG1"/>
<feature type="transmembrane region" description="Helical" evidence="16">
    <location>
        <begin position="141"/>
        <end position="163"/>
    </location>
</feature>
<comment type="similarity">
    <text evidence="14">Belongs to the amino acid/polyamine transporter 2 family. SLC38A9 subfamily.</text>
</comment>
<keyword evidence="10 16" id="KW-0472">Membrane</keyword>
<keyword evidence="8 16" id="KW-1133">Transmembrane helix</keyword>
<evidence type="ECO:0000256" key="14">
    <source>
        <dbReference type="ARBA" id="ARBA00038442"/>
    </source>
</evidence>
<reference evidence="18 19" key="1">
    <citation type="submission" date="2014-06" db="EMBL/GenBank/DDBJ databases">
        <authorList>
            <person name="Swart Estienne"/>
        </authorList>
    </citation>
    <scope>NUCLEOTIDE SEQUENCE [LARGE SCALE GENOMIC DNA]</scope>
    <source>
        <strain evidence="18 19">130c</strain>
    </source>
</reference>
<keyword evidence="4 16" id="KW-0812">Transmembrane</keyword>
<dbReference type="InParanoid" id="A0A077ZTG1"/>
<evidence type="ECO:0000313" key="18">
    <source>
        <dbReference type="EMBL" id="CDW73198.1"/>
    </source>
</evidence>
<evidence type="ECO:0000313" key="19">
    <source>
        <dbReference type="Proteomes" id="UP000039865"/>
    </source>
</evidence>
<evidence type="ECO:0000256" key="7">
    <source>
        <dbReference type="ARBA" id="ARBA00022970"/>
    </source>
</evidence>
<evidence type="ECO:0000256" key="2">
    <source>
        <dbReference type="ARBA" id="ARBA00004155"/>
    </source>
</evidence>
<feature type="transmembrane region" description="Helical" evidence="16">
    <location>
        <begin position="354"/>
        <end position="377"/>
    </location>
</feature>
<evidence type="ECO:0000256" key="3">
    <source>
        <dbReference type="ARBA" id="ARBA00022448"/>
    </source>
</evidence>
<dbReference type="Pfam" id="PF01490">
    <property type="entry name" value="Aa_trans"/>
    <property type="match status" value="1"/>
</dbReference>
<evidence type="ECO:0000256" key="15">
    <source>
        <dbReference type="SAM" id="MobiDB-lite"/>
    </source>
</evidence>
<keyword evidence="6" id="KW-0967">Endosome</keyword>
<evidence type="ECO:0000256" key="4">
    <source>
        <dbReference type="ARBA" id="ARBA00022692"/>
    </source>
</evidence>
<name>A0A077ZTG1_STYLE</name>
<keyword evidence="11" id="KW-1015">Disulfide bond</keyword>
<feature type="transmembrane region" description="Helical" evidence="16">
    <location>
        <begin position="114"/>
        <end position="135"/>
    </location>
</feature>
<evidence type="ECO:0000256" key="11">
    <source>
        <dbReference type="ARBA" id="ARBA00023157"/>
    </source>
</evidence>
<evidence type="ECO:0000256" key="16">
    <source>
        <dbReference type="SAM" id="Phobius"/>
    </source>
</evidence>
<gene>
    <name evidence="18" type="primary">Contig18163.g19305</name>
    <name evidence="18" type="ORF">STYLEM_2174</name>
</gene>